<dbReference type="EMBL" id="PHFW01000003">
    <property type="protein sequence ID" value="PQM26730.1"/>
    <property type="molecule type" value="Genomic_DNA"/>
</dbReference>
<dbReference type="PROSITE" id="PS51192">
    <property type="entry name" value="HELICASE_ATP_BIND_1"/>
    <property type="match status" value="1"/>
</dbReference>
<evidence type="ECO:0000259" key="2">
    <source>
        <dbReference type="PROSITE" id="PS51194"/>
    </source>
</evidence>
<protein>
    <submittedName>
        <fullName evidence="3">Helicase</fullName>
    </submittedName>
</protein>
<dbReference type="Proteomes" id="UP000238954">
    <property type="component" value="Chromosome"/>
</dbReference>
<dbReference type="Pfam" id="PF00271">
    <property type="entry name" value="Helicase_C"/>
    <property type="match status" value="1"/>
</dbReference>
<dbReference type="InterPro" id="IPR006935">
    <property type="entry name" value="Helicase/UvrB_N"/>
</dbReference>
<dbReference type="GO" id="GO:0003677">
    <property type="term" value="F:DNA binding"/>
    <property type="evidence" value="ECO:0007669"/>
    <property type="project" value="InterPro"/>
</dbReference>
<dbReference type="PANTHER" id="PTHR47396">
    <property type="entry name" value="TYPE I RESTRICTION ENZYME ECOKI R PROTEIN"/>
    <property type="match status" value="1"/>
</dbReference>
<dbReference type="GO" id="GO:0005829">
    <property type="term" value="C:cytosol"/>
    <property type="evidence" value="ECO:0007669"/>
    <property type="project" value="TreeGrafter"/>
</dbReference>
<keyword evidence="3" id="KW-0067">ATP-binding</keyword>
<dbReference type="InterPro" id="IPR001650">
    <property type="entry name" value="Helicase_C-like"/>
</dbReference>
<dbReference type="AlphaFoldDB" id="A0A2S8B312"/>
<comment type="caution">
    <text evidence="3">The sequence shown here is derived from an EMBL/GenBank/DDBJ whole genome shotgun (WGS) entry which is preliminary data.</text>
</comment>
<dbReference type="InterPro" id="IPR050742">
    <property type="entry name" value="Helicase_Restrict-Modif_Enz"/>
</dbReference>
<dbReference type="PROSITE" id="PS51194">
    <property type="entry name" value="HELICASE_CTER"/>
    <property type="match status" value="1"/>
</dbReference>
<name>A0A2S8B312_9SPHN</name>
<feature type="domain" description="Helicase ATP-binding" evidence="1">
    <location>
        <begin position="158"/>
        <end position="329"/>
    </location>
</feature>
<dbReference type="InterPro" id="IPR027417">
    <property type="entry name" value="P-loop_NTPase"/>
</dbReference>
<dbReference type="CDD" id="cd17926">
    <property type="entry name" value="DEXHc_RE"/>
    <property type="match status" value="1"/>
</dbReference>
<dbReference type="Gene3D" id="3.40.50.300">
    <property type="entry name" value="P-loop containing nucleotide triphosphate hydrolases"/>
    <property type="match status" value="2"/>
</dbReference>
<dbReference type="PANTHER" id="PTHR47396:SF1">
    <property type="entry name" value="ATP-DEPENDENT HELICASE IRC3-RELATED"/>
    <property type="match status" value="1"/>
</dbReference>
<keyword evidence="3" id="KW-0547">Nucleotide-binding</keyword>
<dbReference type="SUPFAM" id="SSF52540">
    <property type="entry name" value="P-loop containing nucleoside triphosphate hydrolases"/>
    <property type="match status" value="1"/>
</dbReference>
<keyword evidence="4" id="KW-1185">Reference proteome</keyword>
<organism evidence="3 4">
    <name type="scientific">Sphingopyxis lindanitolerans</name>
    <dbReference type="NCBI Taxonomy" id="2054227"/>
    <lineage>
        <taxon>Bacteria</taxon>
        <taxon>Pseudomonadati</taxon>
        <taxon>Pseudomonadota</taxon>
        <taxon>Alphaproteobacteria</taxon>
        <taxon>Sphingomonadales</taxon>
        <taxon>Sphingomonadaceae</taxon>
        <taxon>Sphingopyxis</taxon>
    </lineage>
</organism>
<accession>A0A2S8B312</accession>
<gene>
    <name evidence="3" type="ORF">CVO77_17150</name>
</gene>
<dbReference type="SMART" id="SM00490">
    <property type="entry name" value="HELICc"/>
    <property type="match status" value="1"/>
</dbReference>
<feature type="domain" description="Helicase C-terminal" evidence="2">
    <location>
        <begin position="362"/>
        <end position="532"/>
    </location>
</feature>
<dbReference type="GO" id="GO:0016787">
    <property type="term" value="F:hydrolase activity"/>
    <property type="evidence" value="ECO:0007669"/>
    <property type="project" value="InterPro"/>
</dbReference>
<sequence length="1101" mass="122475">MTGDKRLVHFPARYSIDGKLLKNPIRQLAREASHEEVASESVMVGRRAMQALVRADGSGVLLTDRRIKAPAEWGEVLLCHNLEAFLDGGTDTLTGEWISPQAAKPQAQDLTAASAVCQAVISAWVGAFTFREEQRSADKIVETGLRPPQVGALFGVLSHWKASSAPATVVMPTGTGKTETMLALHARERIERLLVIVPTGALRDQIGEKFLTMGLLKLLGALDTAAPLPVVGLLEHKPRDSDEVDAIFRSCNVVVTTMAIAGQCSETVQSRMAELCTHLFIDEAHHISARTWSTMRDRFILRHVVQFTATPFRNDGKHVDGKLVFNYPLRKAQSEGYFKEIGFSSVDEIDQDEADLAIAETAIAQLAADQAAGFKHLVMARCADIPRARKVHEIYQRLAPERAPVLLNNKVPAGERSERLARLRRGDSHIVVCVDMLGEGFDLPELKIAAIHDPHKSLAITLQFTGRFTRSRSDLGDATMIANIADPGVGEALQDLYAVDADWNMLLRDLSEGANNRQARRSEFLDAFQDVPDAVSLRNIFPKMSAVVYRTKVQRWRPEQALSVMGNTEIHAGPTINERDKVLLFITREYDPVAWGDVRDIRNTEWHLYLIHWDEQLGLLYINSSNKSSTHEELAQAVGGAEATIIKGERIFRSLHNVNRLVLTNLGLSDVINERLRFSLHVGSDITDTLPEALRLNKRKTNLFAHGYQDGVRVTVGCSQKGRVWSMSTAQDLAAWVDWCHAMGAKLSDEAISTANVFKNVILPVDVAERPALVALLIDWPEEFLKRSEDAILVTIDGEQTSFFDTELQITDFTTDAPIRFRIVTPDKIADYELRFTSEGVNYVPTGAFDAQIRIGRTTRSLGDWFRREPPAIRFANGGYLEGTELFVPPAGAGRNPFDRDRIAVWDWTGVDITKESQHVEKRADSIQRRLLDSLLAETTADEFPIIFDDDDAGEAADVVCIGVRDGRLVVRLYHCKFAGGQAGARVEDLYAVCGQAQRSTHWRGMVPELFKHLRRREEGRKSRMAKAGRAHVTRFERGDVKVLRDLDKQARLLMPEFKVYIVQPGLSKAGLVTRQLDLLAATDLYLTDTSAIPLHVIGSA</sequence>
<dbReference type="InterPro" id="IPR014001">
    <property type="entry name" value="Helicase_ATP-bd"/>
</dbReference>
<keyword evidence="3" id="KW-0378">Hydrolase</keyword>
<evidence type="ECO:0000259" key="1">
    <source>
        <dbReference type="PROSITE" id="PS51192"/>
    </source>
</evidence>
<reference evidence="4" key="1">
    <citation type="submission" date="2017-11" db="EMBL/GenBank/DDBJ databases">
        <title>The complete genome sequence of Sphingopyxis pomeranensis sp. nov. strain WS5A3p.</title>
        <authorList>
            <person name="Kaminski M.A."/>
        </authorList>
    </citation>
    <scope>NUCLEOTIDE SEQUENCE [LARGE SCALE GENOMIC DNA]</scope>
    <source>
        <strain evidence="4">WS5A3p</strain>
    </source>
</reference>
<dbReference type="GO" id="GO:0004386">
    <property type="term" value="F:helicase activity"/>
    <property type="evidence" value="ECO:0007669"/>
    <property type="project" value="UniProtKB-KW"/>
</dbReference>
<dbReference type="SMART" id="SM00487">
    <property type="entry name" value="DEXDc"/>
    <property type="match status" value="1"/>
</dbReference>
<keyword evidence="3" id="KW-0347">Helicase</keyword>
<dbReference type="Pfam" id="PF04851">
    <property type="entry name" value="ResIII"/>
    <property type="match status" value="1"/>
</dbReference>
<evidence type="ECO:0000313" key="4">
    <source>
        <dbReference type="Proteomes" id="UP000238954"/>
    </source>
</evidence>
<dbReference type="GO" id="GO:0005524">
    <property type="term" value="F:ATP binding"/>
    <property type="evidence" value="ECO:0007669"/>
    <property type="project" value="InterPro"/>
</dbReference>
<proteinExistence type="predicted"/>
<evidence type="ECO:0000313" key="3">
    <source>
        <dbReference type="EMBL" id="PQM26730.1"/>
    </source>
</evidence>